<dbReference type="Gene3D" id="3.90.1200.10">
    <property type="match status" value="1"/>
</dbReference>
<comment type="caution">
    <text evidence="2">The sequence shown here is derived from an EMBL/GenBank/DDBJ whole genome shotgun (WGS) entry which is preliminary data.</text>
</comment>
<gene>
    <name evidence="2" type="ORF">GCM10011610_00190</name>
</gene>
<name>A0ABQ2K3Z5_9NOCA</name>
<evidence type="ECO:0000313" key="2">
    <source>
        <dbReference type="EMBL" id="GGN65887.1"/>
    </source>
</evidence>
<feature type="domain" description="Aminoglycoside phosphotransferase" evidence="1">
    <location>
        <begin position="22"/>
        <end position="115"/>
    </location>
</feature>
<dbReference type="Proteomes" id="UP000658127">
    <property type="component" value="Unassembled WGS sequence"/>
</dbReference>
<proteinExistence type="predicted"/>
<dbReference type="Pfam" id="PF01636">
    <property type="entry name" value="APH"/>
    <property type="match status" value="1"/>
</dbReference>
<accession>A0ABQ2K3Z5</accession>
<dbReference type="InterPro" id="IPR002575">
    <property type="entry name" value="Aminoglycoside_PTrfase"/>
</dbReference>
<dbReference type="InterPro" id="IPR011009">
    <property type="entry name" value="Kinase-like_dom_sf"/>
</dbReference>
<protein>
    <recommendedName>
        <fullName evidence="1">Aminoglycoside phosphotransferase domain-containing protein</fullName>
    </recommendedName>
</protein>
<keyword evidence="3" id="KW-1185">Reference proteome</keyword>
<organism evidence="2 3">
    <name type="scientific">Nocardia rhizosphaerihabitans</name>
    <dbReference type="NCBI Taxonomy" id="1691570"/>
    <lineage>
        <taxon>Bacteria</taxon>
        <taxon>Bacillati</taxon>
        <taxon>Actinomycetota</taxon>
        <taxon>Actinomycetes</taxon>
        <taxon>Mycobacteriales</taxon>
        <taxon>Nocardiaceae</taxon>
        <taxon>Nocardia</taxon>
    </lineage>
</organism>
<sequence length="183" mass="20390">MEGYQPGPADLPVVAAALGRLHAAAYIRHLHAGRLDQPFEATPTLTLVDFVSRRATALPQDFAIGELPCALYKDSNIRNFILTDDQVAIIDFDDLTLAPFGYDLAKLVVSAAMTHGPLSGELIKHTLNSYNVETSSIADAHCDMRRFQLYTEVHHRLTVRYLGRHGYTHGWPDVRPWGRRVIG</sequence>
<evidence type="ECO:0000259" key="1">
    <source>
        <dbReference type="Pfam" id="PF01636"/>
    </source>
</evidence>
<dbReference type="EMBL" id="BMNE01000001">
    <property type="protein sequence ID" value="GGN65887.1"/>
    <property type="molecule type" value="Genomic_DNA"/>
</dbReference>
<dbReference type="SUPFAM" id="SSF56112">
    <property type="entry name" value="Protein kinase-like (PK-like)"/>
    <property type="match status" value="1"/>
</dbReference>
<evidence type="ECO:0000313" key="3">
    <source>
        <dbReference type="Proteomes" id="UP000658127"/>
    </source>
</evidence>
<reference evidence="3" key="1">
    <citation type="journal article" date="2019" name="Int. J. Syst. Evol. Microbiol.">
        <title>The Global Catalogue of Microorganisms (GCM) 10K type strain sequencing project: providing services to taxonomists for standard genome sequencing and annotation.</title>
        <authorList>
            <consortium name="The Broad Institute Genomics Platform"/>
            <consortium name="The Broad Institute Genome Sequencing Center for Infectious Disease"/>
            <person name="Wu L."/>
            <person name="Ma J."/>
        </authorList>
    </citation>
    <scope>NUCLEOTIDE SEQUENCE [LARGE SCALE GENOMIC DNA]</scope>
    <source>
        <strain evidence="3">CGMCC 4.7329</strain>
    </source>
</reference>